<dbReference type="SUPFAM" id="SSF52980">
    <property type="entry name" value="Restriction endonuclease-like"/>
    <property type="match status" value="1"/>
</dbReference>
<dbReference type="PANTHER" id="PTHR35400:SF3">
    <property type="entry name" value="SLL1072 PROTEIN"/>
    <property type="match status" value="1"/>
</dbReference>
<reference evidence="2 3" key="2">
    <citation type="journal article" date="2021" name="Mar. Drugs">
        <title>A New Micromonospora Strain with Antibiotic Activity Isolated from the Microbiome of a Mid-Atlantic Deep-Sea Sponge.</title>
        <authorList>
            <person name="Back C.R."/>
            <person name="Stennett H.L."/>
            <person name="Williams S.E."/>
            <person name="Wang L."/>
            <person name="Ojeda Gomez J."/>
            <person name="Abdulle O.M."/>
            <person name="Duffy T."/>
            <person name="Neal C."/>
            <person name="Mantell J."/>
            <person name="Jepson M.A."/>
            <person name="Hendry K.R."/>
            <person name="Powell D."/>
            <person name="Stach J.E.M."/>
            <person name="Essex-Lopresti A.E."/>
            <person name="Willis C.L."/>
            <person name="Curnow P."/>
            <person name="Race P.R."/>
        </authorList>
    </citation>
    <scope>NUCLEOTIDE SEQUENCE [LARGE SCALE GENOMIC DNA]</scope>
    <source>
        <strain evidence="2 3">28ISP2-46</strain>
    </source>
</reference>
<protein>
    <submittedName>
        <fullName evidence="2">Uma2 family endonuclease</fullName>
    </submittedName>
</protein>
<name>A0A7L6BCY3_9ACTN</name>
<keyword evidence="2" id="KW-0540">Nuclease</keyword>
<evidence type="ECO:0000259" key="1">
    <source>
        <dbReference type="Pfam" id="PF05685"/>
    </source>
</evidence>
<dbReference type="AlphaFoldDB" id="A0A7L6BCY3"/>
<dbReference type="KEGG" id="mfeu:H1D33_13720"/>
<dbReference type="CDD" id="cd06260">
    <property type="entry name" value="DUF820-like"/>
    <property type="match status" value="1"/>
</dbReference>
<accession>A0A7L6BCY3</accession>
<dbReference type="GO" id="GO:0004519">
    <property type="term" value="F:endonuclease activity"/>
    <property type="evidence" value="ECO:0007669"/>
    <property type="project" value="UniProtKB-KW"/>
</dbReference>
<dbReference type="InterPro" id="IPR012296">
    <property type="entry name" value="Nuclease_put_TT1808"/>
</dbReference>
<dbReference type="InterPro" id="IPR008538">
    <property type="entry name" value="Uma2"/>
</dbReference>
<organism evidence="2 3">
    <name type="scientific">Micromonospora robiginosa</name>
    <dbReference type="NCBI Taxonomy" id="2749844"/>
    <lineage>
        <taxon>Bacteria</taxon>
        <taxon>Bacillati</taxon>
        <taxon>Actinomycetota</taxon>
        <taxon>Actinomycetes</taxon>
        <taxon>Micromonosporales</taxon>
        <taxon>Micromonosporaceae</taxon>
        <taxon>Micromonospora</taxon>
    </lineage>
</organism>
<evidence type="ECO:0000313" key="3">
    <source>
        <dbReference type="Proteomes" id="UP000510844"/>
    </source>
</evidence>
<proteinExistence type="predicted"/>
<evidence type="ECO:0000313" key="2">
    <source>
        <dbReference type="EMBL" id="QLQ39789.1"/>
    </source>
</evidence>
<dbReference type="Pfam" id="PF05685">
    <property type="entry name" value="Uma2"/>
    <property type="match status" value="1"/>
</dbReference>
<dbReference type="InterPro" id="IPR011335">
    <property type="entry name" value="Restrct_endonuc-II-like"/>
</dbReference>
<feature type="domain" description="Putative restriction endonuclease" evidence="1">
    <location>
        <begin position="21"/>
        <end position="145"/>
    </location>
</feature>
<dbReference type="EMBL" id="CP059322">
    <property type="protein sequence ID" value="QLQ39789.1"/>
    <property type="molecule type" value="Genomic_DNA"/>
</dbReference>
<keyword evidence="3" id="KW-1185">Reference proteome</keyword>
<dbReference type="Proteomes" id="UP000510844">
    <property type="component" value="Chromosome"/>
</dbReference>
<keyword evidence="2" id="KW-0378">Hydrolase</keyword>
<keyword evidence="2" id="KW-0255">Endonuclease</keyword>
<dbReference type="Gene3D" id="3.90.1570.10">
    <property type="entry name" value="tt1808, chain A"/>
    <property type="match status" value="1"/>
</dbReference>
<gene>
    <name evidence="2" type="ORF">H1D33_13720</name>
</gene>
<sequence length="192" mass="21394">MTAAPMLPERHEWTVDDVGDLPEDLPYELINGRLIVPSPALLHQDLCVELLLALRANCPKEFQVGIDLSMRVDHRNEPRPDVVAVARGNADRSPLPGEDAVLAVEVVPHDWNFGDLWDKAIVYACAGVQTYWVVDPTHERITLTEYALGAHRVYEETSHTSGLFVTERPWKVSVDLPALTARRNDLLAGEDG</sequence>
<dbReference type="PANTHER" id="PTHR35400">
    <property type="entry name" value="SLR1083 PROTEIN"/>
    <property type="match status" value="1"/>
</dbReference>
<dbReference type="RefSeq" id="WP_181572165.1">
    <property type="nucleotide sequence ID" value="NZ_CP059322.2"/>
</dbReference>
<reference evidence="3" key="1">
    <citation type="submission" date="2020-07" db="EMBL/GenBank/DDBJ databases">
        <title>A new Micromonospora strain with potent antibiotic activity isolated from the microbiome of a mid-Atlantic deep-sea sponge.</title>
        <authorList>
            <person name="Back C.R."/>
            <person name="Stennett H.L."/>
            <person name="Williams S.E."/>
            <person name="Wang L."/>
            <person name="Ojeda Gomez J."/>
            <person name="Abdulle O.M."/>
            <person name="Duffy T."/>
            <person name="Hendry K.R."/>
            <person name="Powell D."/>
            <person name="Stach J.E."/>
            <person name="Essex-Lopresti A.E."/>
            <person name="Willis C.L."/>
            <person name="Curnow P."/>
            <person name="Race P.R."/>
        </authorList>
    </citation>
    <scope>NUCLEOTIDE SEQUENCE [LARGE SCALE GENOMIC DNA]</scope>
    <source>
        <strain evidence="3">28ISP2-46</strain>
    </source>
</reference>